<dbReference type="RefSeq" id="WP_153748811.1">
    <property type="nucleotide sequence ID" value="NZ_BAAADI010000064.1"/>
</dbReference>
<dbReference type="GO" id="GO:0016151">
    <property type="term" value="F:nickel cation binding"/>
    <property type="evidence" value="ECO:0007669"/>
    <property type="project" value="UniProtKB-UniRule"/>
</dbReference>
<dbReference type="HAMAP" id="MF_00822">
    <property type="entry name" value="UreE"/>
    <property type="match status" value="1"/>
</dbReference>
<comment type="similarity">
    <text evidence="5">Belongs to the UreE family.</text>
</comment>
<evidence type="ECO:0000256" key="1">
    <source>
        <dbReference type="ARBA" id="ARBA00004496"/>
    </source>
</evidence>
<dbReference type="Proteomes" id="UP000466730">
    <property type="component" value="Unassembled WGS sequence"/>
</dbReference>
<dbReference type="GO" id="GO:0006457">
    <property type="term" value="P:protein folding"/>
    <property type="evidence" value="ECO:0007669"/>
    <property type="project" value="InterPro"/>
</dbReference>
<feature type="compositionally biased region" description="Basic and acidic residues" evidence="6">
    <location>
        <begin position="164"/>
        <end position="184"/>
    </location>
</feature>
<dbReference type="EMBL" id="WJPO01000016">
    <property type="protein sequence ID" value="MRH21504.1"/>
    <property type="molecule type" value="Genomic_DNA"/>
</dbReference>
<keyword evidence="9" id="KW-1185">Reference proteome</keyword>
<dbReference type="GO" id="GO:0051082">
    <property type="term" value="F:unfolded protein binding"/>
    <property type="evidence" value="ECO:0007669"/>
    <property type="project" value="UniProtKB-UniRule"/>
</dbReference>
<reference evidence="8 9" key="1">
    <citation type="submission" date="2019-11" db="EMBL/GenBank/DDBJ databases">
        <title>Draft Whole-Genome sequence of the marine photosynthetic bacterium Rhodovulum strictum DSM 11289.</title>
        <authorList>
            <person name="Kyndt J.A."/>
            <person name="Meyer T.E."/>
        </authorList>
    </citation>
    <scope>NUCLEOTIDE SEQUENCE [LARGE SCALE GENOMIC DNA]</scope>
    <source>
        <strain evidence="8 9">DSM 11289</strain>
    </source>
</reference>
<evidence type="ECO:0000256" key="3">
    <source>
        <dbReference type="ARBA" id="ARBA00022596"/>
    </source>
</evidence>
<dbReference type="CDD" id="cd00571">
    <property type="entry name" value="UreE"/>
    <property type="match status" value="1"/>
</dbReference>
<dbReference type="GO" id="GO:0005737">
    <property type="term" value="C:cytoplasm"/>
    <property type="evidence" value="ECO:0007669"/>
    <property type="project" value="UniProtKB-SubCell"/>
</dbReference>
<dbReference type="SUPFAM" id="SSF69287">
    <property type="entry name" value="Urease metallochaperone UreE, N-terminal domain"/>
    <property type="match status" value="1"/>
</dbReference>
<dbReference type="SUPFAM" id="SSF69737">
    <property type="entry name" value="Urease metallochaperone UreE, C-terminal domain"/>
    <property type="match status" value="1"/>
</dbReference>
<keyword evidence="3 5" id="KW-0533">Nickel</keyword>
<feature type="region of interest" description="Disordered" evidence="6">
    <location>
        <begin position="136"/>
        <end position="184"/>
    </location>
</feature>
<dbReference type="AlphaFoldDB" id="A0A844BAQ1"/>
<dbReference type="Gene3D" id="3.30.70.790">
    <property type="entry name" value="UreE, C-terminal domain"/>
    <property type="match status" value="1"/>
</dbReference>
<comment type="subcellular location">
    <subcellularLocation>
        <location evidence="1 5">Cytoplasm</location>
    </subcellularLocation>
</comment>
<evidence type="ECO:0000256" key="5">
    <source>
        <dbReference type="HAMAP-Rule" id="MF_00822"/>
    </source>
</evidence>
<protein>
    <recommendedName>
        <fullName evidence="5">Urease accessory protein UreE</fullName>
    </recommendedName>
</protein>
<organism evidence="8 9">
    <name type="scientific">Rhodovulum strictum</name>
    <dbReference type="NCBI Taxonomy" id="58314"/>
    <lineage>
        <taxon>Bacteria</taxon>
        <taxon>Pseudomonadati</taxon>
        <taxon>Pseudomonadota</taxon>
        <taxon>Alphaproteobacteria</taxon>
        <taxon>Rhodobacterales</taxon>
        <taxon>Paracoccaceae</taxon>
        <taxon>Rhodovulum</taxon>
    </lineage>
</organism>
<evidence type="ECO:0000256" key="6">
    <source>
        <dbReference type="SAM" id="MobiDB-lite"/>
    </source>
</evidence>
<accession>A0A844BAQ1</accession>
<evidence type="ECO:0000259" key="7">
    <source>
        <dbReference type="SMART" id="SM00988"/>
    </source>
</evidence>
<dbReference type="GO" id="GO:0019627">
    <property type="term" value="P:urea metabolic process"/>
    <property type="evidence" value="ECO:0007669"/>
    <property type="project" value="InterPro"/>
</dbReference>
<evidence type="ECO:0000313" key="9">
    <source>
        <dbReference type="Proteomes" id="UP000466730"/>
    </source>
</evidence>
<proteinExistence type="inferred from homology"/>
<name>A0A844BAQ1_9RHOB</name>
<dbReference type="InterPro" id="IPR004029">
    <property type="entry name" value="UreE_N"/>
</dbReference>
<dbReference type="NCBIfam" id="NF009758">
    <property type="entry name" value="PRK13261.2-4"/>
    <property type="match status" value="1"/>
</dbReference>
<comment type="function">
    <text evidence="5">Involved in urease metallocenter assembly. Binds nickel. Probably functions as a nickel donor during metallocenter assembly.</text>
</comment>
<evidence type="ECO:0000256" key="2">
    <source>
        <dbReference type="ARBA" id="ARBA00022490"/>
    </source>
</evidence>
<feature type="domain" description="UreE urease accessory N-terminal" evidence="7">
    <location>
        <begin position="5"/>
        <end position="68"/>
    </location>
</feature>
<dbReference type="InterPro" id="IPR007864">
    <property type="entry name" value="UreE_C_dom"/>
</dbReference>
<evidence type="ECO:0000256" key="4">
    <source>
        <dbReference type="ARBA" id="ARBA00023186"/>
    </source>
</evidence>
<dbReference type="Pfam" id="PF02814">
    <property type="entry name" value="UreE_N"/>
    <property type="match status" value="1"/>
</dbReference>
<dbReference type="Pfam" id="PF05194">
    <property type="entry name" value="UreE_C"/>
    <property type="match status" value="1"/>
</dbReference>
<comment type="caution">
    <text evidence="8">The sequence shown here is derived from an EMBL/GenBank/DDBJ whole genome shotgun (WGS) entry which is preliminary data.</text>
</comment>
<dbReference type="InterPro" id="IPR012406">
    <property type="entry name" value="UreE"/>
</dbReference>
<evidence type="ECO:0000313" key="8">
    <source>
        <dbReference type="EMBL" id="MRH21504.1"/>
    </source>
</evidence>
<keyword evidence="4 5" id="KW-0143">Chaperone</keyword>
<dbReference type="InterPro" id="IPR036118">
    <property type="entry name" value="UreE_N_sf"/>
</dbReference>
<dbReference type="GO" id="GO:0065003">
    <property type="term" value="P:protein-containing complex assembly"/>
    <property type="evidence" value="ECO:0007669"/>
    <property type="project" value="InterPro"/>
</dbReference>
<dbReference type="SMART" id="SM00988">
    <property type="entry name" value="UreE_N"/>
    <property type="match status" value="1"/>
</dbReference>
<sequence length="184" mass="20469">MSALPVARELRLAVDGPADDCVTLGYDARFLRRKRLVSDGGLAFLVDLAKTTSLNEGDVLVLDEGLTVKIRAADEPLYEVTGADLVRIAWHVGNRHTPCQIDPGRLVIQRDHVIRDMLERLGAEIVEIEEPFLPEGGAYGHGRTHSHSHGHDHSHDHGHHHHGHDHEHPHDHGHHHGYDHGHGH</sequence>
<keyword evidence="2 5" id="KW-0963">Cytoplasm</keyword>
<dbReference type="OrthoDB" id="9802215at2"/>
<dbReference type="Gene3D" id="2.60.260.20">
    <property type="entry name" value="Urease metallochaperone UreE, N-terminal domain"/>
    <property type="match status" value="1"/>
</dbReference>
<gene>
    <name evidence="5 8" type="primary">ureE</name>
    <name evidence="8" type="ORF">GH815_10910</name>
</gene>